<reference evidence="1" key="1">
    <citation type="submission" date="2020-05" db="EMBL/GenBank/DDBJ databases">
        <authorList>
            <person name="Chiriac C."/>
            <person name="Salcher M."/>
            <person name="Ghai R."/>
            <person name="Kavagutti S V."/>
        </authorList>
    </citation>
    <scope>NUCLEOTIDE SEQUENCE</scope>
</reference>
<organism evidence="1">
    <name type="scientific">uncultured Caudovirales phage</name>
    <dbReference type="NCBI Taxonomy" id="2100421"/>
    <lineage>
        <taxon>Viruses</taxon>
        <taxon>Duplodnaviria</taxon>
        <taxon>Heunggongvirae</taxon>
        <taxon>Uroviricota</taxon>
        <taxon>Caudoviricetes</taxon>
        <taxon>Peduoviridae</taxon>
        <taxon>Maltschvirus</taxon>
        <taxon>Maltschvirus maltsch</taxon>
    </lineage>
</organism>
<gene>
    <name evidence="1" type="ORF">UFOVP159_34</name>
</gene>
<evidence type="ECO:0000313" key="1">
    <source>
        <dbReference type="EMBL" id="CAB5187356.1"/>
    </source>
</evidence>
<accession>A0A6J7W9U9</accession>
<proteinExistence type="predicted"/>
<sequence length="131" mass="13003">MTTVNIANATSIIGTTTFYTPTGTSAVVLLPNSATSAAVYKINQIVAANVNGSAAVNTTVSIYSNGAVAQGSAPSGGTAYPIASTVSVPPSASLVVVDKTSAIYLMEGQSITVTSGTASGITYSISYEIIS</sequence>
<name>A0A6J7W9U9_9CAUD</name>
<protein>
    <submittedName>
        <fullName evidence="1">Uncharacterized protein</fullName>
    </submittedName>
</protein>
<dbReference type="EMBL" id="LR798209">
    <property type="protein sequence ID" value="CAB5187356.1"/>
    <property type="molecule type" value="Genomic_DNA"/>
</dbReference>